<dbReference type="Pfam" id="PF08801">
    <property type="entry name" value="Nucleoporin_N"/>
    <property type="match status" value="1"/>
</dbReference>
<keyword evidence="5" id="KW-0175">Coiled coil</keyword>
<dbReference type="InterPro" id="IPR042538">
    <property type="entry name" value="Nucleoporin_Nup155_C_3"/>
</dbReference>
<evidence type="ECO:0000256" key="3">
    <source>
        <dbReference type="ARBA" id="ARBA00022448"/>
    </source>
</evidence>
<dbReference type="OrthoDB" id="338970at2759"/>
<dbReference type="InterPro" id="IPR004870">
    <property type="entry name" value="Nucleoporin_Nup155"/>
</dbReference>
<dbReference type="InterPro" id="IPR042533">
    <property type="entry name" value="Nucleoporin_Nup155_C_1"/>
</dbReference>
<comment type="subcellular location">
    <subcellularLocation>
        <location evidence="1">Nucleus</location>
    </subcellularLocation>
</comment>
<dbReference type="Pfam" id="PF03177">
    <property type="entry name" value="Nucleoporin_C"/>
    <property type="match status" value="1"/>
</dbReference>
<dbReference type="GO" id="GO:0006606">
    <property type="term" value="P:protein import into nucleus"/>
    <property type="evidence" value="ECO:0007669"/>
    <property type="project" value="TreeGrafter"/>
</dbReference>
<evidence type="ECO:0000313" key="8">
    <source>
        <dbReference type="EMBL" id="KAJ2677637.1"/>
    </source>
</evidence>
<evidence type="ECO:0000313" key="9">
    <source>
        <dbReference type="Proteomes" id="UP001151518"/>
    </source>
</evidence>
<dbReference type="EMBL" id="JANBTW010000030">
    <property type="protein sequence ID" value="KAJ2677637.1"/>
    <property type="molecule type" value="Genomic_DNA"/>
</dbReference>
<name>A0A9W8G9F1_9FUNG</name>
<dbReference type="InterPro" id="IPR007187">
    <property type="entry name" value="Nucleoporin_Nup133/Nup155_C"/>
</dbReference>
<evidence type="ECO:0000256" key="4">
    <source>
        <dbReference type="ARBA" id="ARBA00023242"/>
    </source>
</evidence>
<feature type="domain" description="Nucleoporin Nup133/Nup155-like N-terminal" evidence="7">
    <location>
        <begin position="60"/>
        <end position="497"/>
    </location>
</feature>
<sequence length="1299" mass="144170">MTADTSGAEATNTPLQQASQLIETNMQTDLKFPVISELLHASSSGEYELAVPPDWQVVTKQRLIPLPDALFEQYDLLECRCFMGLFPEIKRAWITVDHRLFLWNYEDESDFYSFEDQEQIIVSVAMVKPKPGVFVDTIKYVMVVATPLEVFLLGVGYDTARLAGARGGGEVTLFATQISVPADGIAMTSIVGTDDGRVFMTGNDGGLYEFAYQSEDGWLTKKAKKINLTSSIVSYFVPTFLSTRQDTPALSMVVDNDRKILYVLLQDASIKVFWLGAQGDEFVLVHHHRTISNSAALLCPQFNEGTDSMPFEIASMNVIPPAESRTLSLVAITSGGCRLYFSTVKRMQRFYETSALSNTPISQQPDVFEIAHVRLPPEPQPTLSRTLQGRAPRQILNVHTAFYRNGTSLLAHTWNEDHDSIIGAAPACAQILARIAKQPRATLSELSSSTRIEGRTWAIAEIDPSTSSEARALNDLVTVSSTPVRSFAVLSNAGITILDKQRPVDMFRMLISQQTLQDAQLKEFINTFNLNETCAMCFTTLCTNEFSQHSVSMQVLNAARRILFEYGGVPHFAETSAFSNGVSARSDESGNADATTNEKILLSGRHNGLAIYLARALQPIWKQAATVSRTDRGKAARLHIGIPLASLLEVQDQLRRLQHFINNNQRFVPDQLNQMPIQPANSTRSTADVASCWQAEAASLGALYELMSYSIEAISFLCLLSDFNLAVISEGIAEDQRQALSGITFSEFVCSGKGRDACKELILALINSQLKQHASIDSISDVLSQRCATLFSAADVALYKAFESLKLAGETEEGAEARALATEALNLLTNIAGTLSTRQLREICSAFEALGQYSAVASLSLECAVQSDPHDNAMAFWGDGAPDNDPREAIYHKRMECYRCVIDMLDKRRDAVLNAKGLSSLPSTDALFQFALYDWLLEKDQLSLLFQMRGPYVEQYLSLEPRTIEKCDMLWHYYIHENQFGKASFVQRELASSHDFEIDLAQRIEYLSLSISNCKIAIDMVRGRQTRLARDLNEEDEINELAMMLRESEDQLEIAQVQLEIQQQLRSLGGHETPVQALDRRLFTVTELYDKFAEPLRLWDAMLLIFKASNHDDPQLVEEIWLTILRTVLDDSQLTGLMAVASKVSLLGSRLYPSPAAFPLPLIAGILVELSQERPQEYSVGFVSDTLVHASVPHWAVFEALNMLYTKTAAGAQNSNTAVSDMLAREIASLTTSWIDIAQNGGGITGRDSENSPNLAEDTMPVMVVDEALSQYIINATLSNNGELKNELQRVQDRIRQIF</sequence>
<feature type="coiled-coil region" evidence="5">
    <location>
        <begin position="1038"/>
        <end position="1065"/>
    </location>
</feature>
<dbReference type="GO" id="GO:0044611">
    <property type="term" value="C:nuclear pore inner ring"/>
    <property type="evidence" value="ECO:0007669"/>
    <property type="project" value="TreeGrafter"/>
</dbReference>
<reference evidence="8" key="1">
    <citation type="submission" date="2022-07" db="EMBL/GenBank/DDBJ databases">
        <title>Phylogenomic reconstructions and comparative analyses of Kickxellomycotina fungi.</title>
        <authorList>
            <person name="Reynolds N.K."/>
            <person name="Stajich J.E."/>
            <person name="Barry K."/>
            <person name="Grigoriev I.V."/>
            <person name="Crous P."/>
            <person name="Smith M.E."/>
        </authorList>
    </citation>
    <scope>NUCLEOTIDE SEQUENCE</scope>
    <source>
        <strain evidence="8">NRRL 3115</strain>
    </source>
</reference>
<dbReference type="InterPro" id="IPR042537">
    <property type="entry name" value="Nucleoporin_Nup155_C_2"/>
</dbReference>
<dbReference type="Gene3D" id="1.25.40.440">
    <property type="entry name" value="Nucleoporin, helical domain, central subdomain"/>
    <property type="match status" value="1"/>
</dbReference>
<dbReference type="InterPro" id="IPR014908">
    <property type="entry name" value="Nucleoporin_Nup133/Nup155_N"/>
</dbReference>
<keyword evidence="3" id="KW-0813">Transport</keyword>
<dbReference type="GO" id="GO:0006405">
    <property type="term" value="P:RNA export from nucleus"/>
    <property type="evidence" value="ECO:0007669"/>
    <property type="project" value="TreeGrafter"/>
</dbReference>
<evidence type="ECO:0000259" key="6">
    <source>
        <dbReference type="Pfam" id="PF03177"/>
    </source>
</evidence>
<organism evidence="8 9">
    <name type="scientific">Coemansia spiralis</name>
    <dbReference type="NCBI Taxonomy" id="417178"/>
    <lineage>
        <taxon>Eukaryota</taxon>
        <taxon>Fungi</taxon>
        <taxon>Fungi incertae sedis</taxon>
        <taxon>Zoopagomycota</taxon>
        <taxon>Kickxellomycotina</taxon>
        <taxon>Kickxellomycetes</taxon>
        <taxon>Kickxellales</taxon>
        <taxon>Kickxellaceae</taxon>
        <taxon>Coemansia</taxon>
    </lineage>
</organism>
<evidence type="ECO:0000256" key="2">
    <source>
        <dbReference type="ARBA" id="ARBA00007373"/>
    </source>
</evidence>
<protein>
    <recommendedName>
        <fullName evidence="10">Nucleoporin</fullName>
    </recommendedName>
</protein>
<dbReference type="Gene3D" id="1.20.120.1880">
    <property type="entry name" value="Nucleoporin, helical C-terminal domain"/>
    <property type="match status" value="1"/>
</dbReference>
<dbReference type="GO" id="GO:0000972">
    <property type="term" value="P:transcription-dependent tethering of RNA polymerase II gene DNA at nuclear periphery"/>
    <property type="evidence" value="ECO:0007669"/>
    <property type="project" value="TreeGrafter"/>
</dbReference>
<dbReference type="Gene3D" id="1.20.58.1780">
    <property type="match status" value="1"/>
</dbReference>
<evidence type="ECO:0000256" key="5">
    <source>
        <dbReference type="SAM" id="Coils"/>
    </source>
</evidence>
<feature type="domain" description="Nucleoporin Nup133/Nup155-like C-terminal" evidence="6">
    <location>
        <begin position="603"/>
        <end position="1278"/>
    </location>
</feature>
<evidence type="ECO:0000256" key="1">
    <source>
        <dbReference type="ARBA" id="ARBA00004123"/>
    </source>
</evidence>
<accession>A0A9W8G9F1</accession>
<dbReference type="GO" id="GO:0017056">
    <property type="term" value="F:structural constituent of nuclear pore"/>
    <property type="evidence" value="ECO:0007669"/>
    <property type="project" value="InterPro"/>
</dbReference>
<keyword evidence="4" id="KW-0539">Nucleus</keyword>
<dbReference type="GO" id="GO:0036228">
    <property type="term" value="P:protein localization to nuclear inner membrane"/>
    <property type="evidence" value="ECO:0007669"/>
    <property type="project" value="TreeGrafter"/>
</dbReference>
<gene>
    <name evidence="8" type="ORF">GGI25_003027</name>
</gene>
<dbReference type="PANTHER" id="PTHR10350">
    <property type="entry name" value="NUCLEAR PORE COMPLEX PROTEIN NUP155"/>
    <property type="match status" value="1"/>
</dbReference>
<dbReference type="PANTHER" id="PTHR10350:SF6">
    <property type="entry name" value="NUCLEAR PORE COMPLEX PROTEIN NUP155"/>
    <property type="match status" value="1"/>
</dbReference>
<evidence type="ECO:0000259" key="7">
    <source>
        <dbReference type="Pfam" id="PF08801"/>
    </source>
</evidence>
<dbReference type="Gene3D" id="1.25.40.450">
    <property type="entry name" value="Nucleoporin, helical domain, N-terminal subdomain"/>
    <property type="match status" value="1"/>
</dbReference>
<comment type="caution">
    <text evidence="8">The sequence shown here is derived from an EMBL/GenBank/DDBJ whole genome shotgun (WGS) entry which is preliminary data.</text>
</comment>
<proteinExistence type="inferred from homology"/>
<evidence type="ECO:0008006" key="10">
    <source>
        <dbReference type="Google" id="ProtNLM"/>
    </source>
</evidence>
<dbReference type="Proteomes" id="UP001151518">
    <property type="component" value="Unassembled WGS sequence"/>
</dbReference>
<comment type="similarity">
    <text evidence="2">Belongs to the non-repetitive/WGA-negative nucleoporin family.</text>
</comment>